<dbReference type="EMBL" id="AZST01001142">
    <property type="protein sequence ID" value="KEP46360.1"/>
    <property type="molecule type" value="Genomic_DNA"/>
</dbReference>
<dbReference type="GO" id="GO:0005778">
    <property type="term" value="C:peroxisomal membrane"/>
    <property type="evidence" value="ECO:0007669"/>
    <property type="project" value="UniProtKB-SubCell"/>
</dbReference>
<dbReference type="HOGENOM" id="CLU_052213_3_0_1"/>
<dbReference type="STRING" id="1423351.A0A074RM00"/>
<name>A0A074RM00_9AGAM</name>
<evidence type="ECO:0000256" key="1">
    <source>
        <dbReference type="ARBA" id="ARBA00022593"/>
    </source>
</evidence>
<dbReference type="GO" id="GO:0016559">
    <property type="term" value="P:peroxisome fission"/>
    <property type="evidence" value="ECO:0007669"/>
    <property type="project" value="InterPro"/>
</dbReference>
<protein>
    <submittedName>
        <fullName evidence="5">Peroxisomal biogenesis factor 11</fullName>
    </submittedName>
</protein>
<dbReference type="PANTHER" id="PTHR12652">
    <property type="entry name" value="PEROXISOMAL BIOGENESIS FACTOR 11"/>
    <property type="match status" value="1"/>
</dbReference>
<evidence type="ECO:0000313" key="6">
    <source>
        <dbReference type="Proteomes" id="UP000027456"/>
    </source>
</evidence>
<reference evidence="5 6" key="1">
    <citation type="submission" date="2013-12" db="EMBL/GenBank/DDBJ databases">
        <authorList>
            <person name="Cubeta M."/>
            <person name="Pakala S."/>
            <person name="Fedorova N."/>
            <person name="Thomas E."/>
            <person name="Dean R."/>
            <person name="Jabaji S."/>
            <person name="Neate S."/>
            <person name="Toda T."/>
            <person name="Tavantzis S."/>
            <person name="Vilgalys R."/>
            <person name="Bharathan N."/>
            <person name="Pakala S."/>
            <person name="Losada L.S."/>
            <person name="Zafar N."/>
            <person name="Nierman W."/>
        </authorList>
    </citation>
    <scope>NUCLEOTIDE SEQUENCE [LARGE SCALE GENOMIC DNA]</scope>
    <source>
        <strain evidence="5 6">123E</strain>
    </source>
</reference>
<evidence type="ECO:0000256" key="4">
    <source>
        <dbReference type="ARBA" id="ARBA00046271"/>
    </source>
</evidence>
<gene>
    <name evidence="5" type="ORF">V565_203250</name>
</gene>
<dbReference type="AlphaFoldDB" id="A0A074RM00"/>
<comment type="caution">
    <text evidence="5">The sequence shown here is derived from an EMBL/GenBank/DDBJ whole genome shotgun (WGS) entry which is preliminary data.</text>
</comment>
<dbReference type="OrthoDB" id="10005898at2759"/>
<keyword evidence="3" id="KW-0576">Peroxisome</keyword>
<keyword evidence="2" id="KW-0472">Membrane</keyword>
<sequence>MTSKPVTLTRLGDILLGSVGTCIPPNKRIDHAIRYLSTWSGSDKFFMIIQYACKLVAPYFLLRAKLQYKAGRAKTAESFAATALNKLGSNISSARTLWNFWGLLPIIQWLSSLERSQPQTRKLLNIERLQALAMLAYYPLEHVYYLGSQSIIRISPRTSNRLAIWSCRVWAVYIVLQFEHLREDMRLLALEERAARTARKGGEVTAEASTSRVLAKRKSAVWNQLLVNLGNFPLALHWSLEKGLFGNEAWVNLFGLAAALASFRGGWAATSSL</sequence>
<evidence type="ECO:0000313" key="5">
    <source>
        <dbReference type="EMBL" id="KEP46360.1"/>
    </source>
</evidence>
<evidence type="ECO:0000256" key="2">
    <source>
        <dbReference type="ARBA" id="ARBA00023136"/>
    </source>
</evidence>
<keyword evidence="6" id="KW-1185">Reference proteome</keyword>
<comment type="subcellular location">
    <subcellularLocation>
        <location evidence="4">Peroxisome membrane</location>
    </subcellularLocation>
</comment>
<dbReference type="PANTHER" id="PTHR12652:SF25">
    <property type="entry name" value="MICROBODY (PEROXISOME) PROLIFERATION PROTEIN PEROXIN 11C (EUROFUNG)"/>
    <property type="match status" value="1"/>
</dbReference>
<evidence type="ECO:0000256" key="3">
    <source>
        <dbReference type="ARBA" id="ARBA00023140"/>
    </source>
</evidence>
<proteinExistence type="predicted"/>
<organism evidence="5 6">
    <name type="scientific">Rhizoctonia solani 123E</name>
    <dbReference type="NCBI Taxonomy" id="1423351"/>
    <lineage>
        <taxon>Eukaryota</taxon>
        <taxon>Fungi</taxon>
        <taxon>Dikarya</taxon>
        <taxon>Basidiomycota</taxon>
        <taxon>Agaricomycotina</taxon>
        <taxon>Agaricomycetes</taxon>
        <taxon>Cantharellales</taxon>
        <taxon>Ceratobasidiaceae</taxon>
        <taxon>Rhizoctonia</taxon>
    </lineage>
</organism>
<dbReference type="Proteomes" id="UP000027456">
    <property type="component" value="Unassembled WGS sequence"/>
</dbReference>
<dbReference type="Pfam" id="PF05648">
    <property type="entry name" value="PEX11"/>
    <property type="match status" value="1"/>
</dbReference>
<accession>A0A074RM00</accession>
<dbReference type="InterPro" id="IPR008733">
    <property type="entry name" value="PEX11"/>
</dbReference>
<keyword evidence="1" id="KW-0962">Peroxisome biogenesis</keyword>